<proteinExistence type="predicted"/>
<sequence>MSTTSIKSIFEMCNPSCIGGHQLTVLFIYLLLNNYHRFFTISLTPTQQITNTVFNMNFIVYTQTQDTTQ</sequence>
<reference evidence="1" key="2">
    <citation type="journal article" date="2022" name="Res Sq">
        <title>Comparative Genomics Reveals Insights into the Divergent Evolution of Astigmatic Mites and Household Pest Adaptations.</title>
        <authorList>
            <person name="Xiong Q."/>
            <person name="Wan A.T.-Y."/>
            <person name="Liu X.-Y."/>
            <person name="Fung C.S.-H."/>
            <person name="Xiao X."/>
            <person name="Malainual N."/>
            <person name="Hou J."/>
            <person name="Wang L."/>
            <person name="Wang M."/>
            <person name="Yang K."/>
            <person name="Cui Y."/>
            <person name="Leung E."/>
            <person name="Nong W."/>
            <person name="Shin S.-K."/>
            <person name="Au S."/>
            <person name="Jeong K.Y."/>
            <person name="Chew F.T."/>
            <person name="Hui J."/>
            <person name="Leung T.F."/>
            <person name="Tungtrongchitr A."/>
            <person name="Zhong N."/>
            <person name="Liu Z."/>
            <person name="Tsui S."/>
        </authorList>
    </citation>
    <scope>NUCLEOTIDE SEQUENCE</scope>
    <source>
        <strain evidence="1">Derf</strain>
        <tissue evidence="1">Whole organism</tissue>
    </source>
</reference>
<reference evidence="1" key="1">
    <citation type="submission" date="2013-05" db="EMBL/GenBank/DDBJ databases">
        <authorList>
            <person name="Yim A.K.Y."/>
            <person name="Chan T.F."/>
            <person name="Ji K.M."/>
            <person name="Liu X.Y."/>
            <person name="Zhou J.W."/>
            <person name="Li R.Q."/>
            <person name="Yang K.Y."/>
            <person name="Li J."/>
            <person name="Li M."/>
            <person name="Law P.T.W."/>
            <person name="Wu Y.L."/>
            <person name="Cai Z.L."/>
            <person name="Qin H."/>
            <person name="Bao Y."/>
            <person name="Leung R.K.K."/>
            <person name="Ng P.K.S."/>
            <person name="Zou J."/>
            <person name="Zhong X.J."/>
            <person name="Ran P.X."/>
            <person name="Zhong N.S."/>
            <person name="Liu Z.G."/>
            <person name="Tsui S.K.W."/>
        </authorList>
    </citation>
    <scope>NUCLEOTIDE SEQUENCE</scope>
    <source>
        <strain evidence="1">Derf</strain>
        <tissue evidence="1">Whole organism</tissue>
    </source>
</reference>
<organism evidence="1 2">
    <name type="scientific">Dermatophagoides farinae</name>
    <name type="common">American house dust mite</name>
    <dbReference type="NCBI Taxonomy" id="6954"/>
    <lineage>
        <taxon>Eukaryota</taxon>
        <taxon>Metazoa</taxon>
        <taxon>Ecdysozoa</taxon>
        <taxon>Arthropoda</taxon>
        <taxon>Chelicerata</taxon>
        <taxon>Arachnida</taxon>
        <taxon>Acari</taxon>
        <taxon>Acariformes</taxon>
        <taxon>Sarcoptiformes</taxon>
        <taxon>Astigmata</taxon>
        <taxon>Psoroptidia</taxon>
        <taxon>Analgoidea</taxon>
        <taxon>Pyroglyphidae</taxon>
        <taxon>Dermatophagoidinae</taxon>
        <taxon>Dermatophagoides</taxon>
    </lineage>
</organism>
<dbReference type="Proteomes" id="UP000790347">
    <property type="component" value="Unassembled WGS sequence"/>
</dbReference>
<dbReference type="AlphaFoldDB" id="A0A922KY81"/>
<dbReference type="EMBL" id="ASGP02000006">
    <property type="protein sequence ID" value="KAH9502144.1"/>
    <property type="molecule type" value="Genomic_DNA"/>
</dbReference>
<name>A0A922KY81_DERFA</name>
<gene>
    <name evidence="1" type="ORF">DERF_012933</name>
</gene>
<comment type="caution">
    <text evidence="1">The sequence shown here is derived from an EMBL/GenBank/DDBJ whole genome shotgun (WGS) entry which is preliminary data.</text>
</comment>
<evidence type="ECO:0000313" key="1">
    <source>
        <dbReference type="EMBL" id="KAH9502144.1"/>
    </source>
</evidence>
<evidence type="ECO:0000313" key="2">
    <source>
        <dbReference type="Proteomes" id="UP000790347"/>
    </source>
</evidence>
<accession>A0A922KY81</accession>
<protein>
    <submittedName>
        <fullName evidence="1">Uncharacterized protein</fullName>
    </submittedName>
</protein>
<keyword evidence="2" id="KW-1185">Reference proteome</keyword>